<evidence type="ECO:0000313" key="1">
    <source>
        <dbReference type="EMBL" id="CAB4718918.1"/>
    </source>
</evidence>
<accession>A0A6J6RBM5</accession>
<name>A0A6J6RBM5_9ZZZZ</name>
<dbReference type="EMBL" id="CAEZYJ010000055">
    <property type="protein sequence ID" value="CAB4718918.1"/>
    <property type="molecule type" value="Genomic_DNA"/>
</dbReference>
<proteinExistence type="predicted"/>
<protein>
    <submittedName>
        <fullName evidence="1">Unannotated protein</fullName>
    </submittedName>
</protein>
<gene>
    <name evidence="1" type="ORF">UFOPK2659_00511</name>
</gene>
<reference evidence="1" key="1">
    <citation type="submission" date="2020-05" db="EMBL/GenBank/DDBJ databases">
        <authorList>
            <person name="Chiriac C."/>
            <person name="Salcher M."/>
            <person name="Ghai R."/>
            <person name="Kavagutti S V."/>
        </authorList>
    </citation>
    <scope>NUCLEOTIDE SEQUENCE</scope>
</reference>
<sequence length="63" mass="6702">MRAANESLYVEIFVFKSARSTLPNSSQAITTTFIPAITALAAFVPCALDGIKQISLAESPSIK</sequence>
<organism evidence="1">
    <name type="scientific">freshwater metagenome</name>
    <dbReference type="NCBI Taxonomy" id="449393"/>
    <lineage>
        <taxon>unclassified sequences</taxon>
        <taxon>metagenomes</taxon>
        <taxon>ecological metagenomes</taxon>
    </lineage>
</organism>
<dbReference type="AlphaFoldDB" id="A0A6J6RBM5"/>